<feature type="transmembrane region" description="Helical" evidence="2">
    <location>
        <begin position="1520"/>
        <end position="1543"/>
    </location>
</feature>
<feature type="compositionally biased region" description="Low complexity" evidence="1">
    <location>
        <begin position="1589"/>
        <end position="1602"/>
    </location>
</feature>
<evidence type="ECO:0000313" key="4">
    <source>
        <dbReference type="Proteomes" id="UP000320333"/>
    </source>
</evidence>
<accession>A0A507F3W0</accession>
<feature type="region of interest" description="Disordered" evidence="1">
    <location>
        <begin position="1565"/>
        <end position="1678"/>
    </location>
</feature>
<keyword evidence="4" id="KW-1185">Reference proteome</keyword>
<sequence length="1692" mass="180764">MQAYLESLSDIVHESTSETATQSNDNILNSGSQVACIELYQCDTTPLFETVPTTSNLSERGSSTTEAFETTETATMQASTNLDIGYADGFTASETTLTMEEWGATTIISAQEVSDLTKSAKLHDLSETTSRDMQTSTIATAVTQTIPESTVVLPTSNLSATVAVLETKFATTSEIPLSSATLKTTSVTTYLPKSTSSTSSFKAESTPACPPQQFYTCGTCFRYDLRDCRGICPNLMQETDYRKDCSGKCVPITTAQKLDICGVCGGDGKSCLDCQGVPFGRSRYDFCGVCNGNGTSCSMIWHHLEPSVIPNRGEALVDLYGAGLTQYGSRVALYTNESVPLLISPLKIVSLEAGRMRVRVNKTVSISAATTFLIKVTSFRNASFPIILFPTDLAFLGVSSLTLYSSPVQNRINITSALFLREYPARCLFSVPDLMLVPMVVVDSNNAFCVTPMIPRSVAMNMSISYDLPQNVTAWRSDLLILGPGGNSNVTFKVFAAAPIVESCVFSNDGGSINIKFSKPVKVLRVGSASQVTLDCASFINFNSVPVAASLGASGCMFYLSSPDVITIVISTQMSQKPEIGATVYFAAGKFLADGELFSDAVSSSARISAPANPVVPSIVLLNPTEISSCQNLVLDFSRTSNSGGRPFTAGRIDFIVSTGSPTEKQVLKTALDSAFAVALAGNQTLMIASNILWVGTFTFSLTLTNFLGGIGLAETTVSKAASDMVANLQINGPSGPVKADASITLEAVFKRGCGKAASLTPSFQWSFYEGPQDFTFWIDPSLANHDSITFAPNTFPGGGNFKFYLSVSLSSDDFQLFEYSFATLPSLLQVPTVLGNVSATVDTARIPAVYTLGASVLPSDTSIRWTCFHDQDLCAGTEALFRQFILDMTTFDVGVYLLSYEIRLITGESAFSPIFEVALLREVSPAISLKLSSENVSPWSADFHVSSTITLTDQTLRMSDISFAWFSLPYCNNQASITVSFNTSNVLAAGPGVLKFAPGYLIPGGQYCIGLNVWEPGGKTPGNSTISFTVLNGPRSGTCFATSRTVGKAFTSLFMFQCSGWVTDQVSMPLIYTWEIKSPLSKVWTTVLQGSNPLFQSVFPIGQYMVRATVSDQAEGKNLVPQQIPISVIGYASKKRGIDRRASNQVGPLEYFDTTVLPNYTNFSSTASVLRDCSVLSQLITLSTTSNLVKVGLQLRLSLMMQELSRSGLFLDFQTNAPILISVLSNVAGEPTMTDTTLQIYVLESTAAIVEALLSNWQTGICIATPDAISIVSIISAALKDSSKSELNTLVAKTLTSLDQCVQNSLVCGEPPLIAANSVYKEVGVASLKDNTLLCNGSIQLQYSSTAPDGCASYQCNHLLNVIKVSPESRIALVDAAWDLTLKMNDSSFETEPATIRIKLYPSAEFSVKAQALTQDSKYSLACVWAESNENFPASNSLDTGACDLLSATSSETLCSCRRLGSVALAVVHSSSNAGSPIPSLSGLTPLYGTVSTSTLWPSSSTTQVNTVMTSTAGSSENLALIIGCSIAGILAIAGLIQAAVWKARQQSKQVAPLTLDDIQMLNSEDEDSDEEGGEKSKKGQSLEDDSSIMTRISASSSMTTVHIPPPPPPDPSSISQKNMSQELLHSLSEGLSKQSVNPNTLSRQSLLLKEGFDDPNAESALEGGNEPIESRSGGRKRLVSAPAFSWPFQV</sequence>
<reference evidence="3 4" key="1">
    <citation type="journal article" date="2019" name="Sci. Rep.">
        <title>Comparative genomics of chytrid fungi reveal insights into the obligate biotrophic and pathogenic lifestyle of Synchytrium endobioticum.</title>
        <authorList>
            <person name="van de Vossenberg B.T.L.H."/>
            <person name="Warris S."/>
            <person name="Nguyen H.D.T."/>
            <person name="van Gent-Pelzer M.P.E."/>
            <person name="Joly D.L."/>
            <person name="van de Geest H.C."/>
            <person name="Bonants P.J.M."/>
            <person name="Smith D.S."/>
            <person name="Levesque C.A."/>
            <person name="van der Lee T.A.J."/>
        </authorList>
    </citation>
    <scope>NUCLEOTIDE SEQUENCE [LARGE SCALE GENOMIC DNA]</scope>
    <source>
        <strain evidence="3 4">CBS 675.73</strain>
    </source>
</reference>
<evidence type="ECO:0008006" key="5">
    <source>
        <dbReference type="Google" id="ProtNLM"/>
    </source>
</evidence>
<evidence type="ECO:0000313" key="3">
    <source>
        <dbReference type="EMBL" id="TPX70068.1"/>
    </source>
</evidence>
<organism evidence="3 4">
    <name type="scientific">Chytriomyces confervae</name>
    <dbReference type="NCBI Taxonomy" id="246404"/>
    <lineage>
        <taxon>Eukaryota</taxon>
        <taxon>Fungi</taxon>
        <taxon>Fungi incertae sedis</taxon>
        <taxon>Chytridiomycota</taxon>
        <taxon>Chytridiomycota incertae sedis</taxon>
        <taxon>Chytridiomycetes</taxon>
        <taxon>Chytridiales</taxon>
        <taxon>Chytriomycetaceae</taxon>
        <taxon>Chytriomyces</taxon>
    </lineage>
</organism>
<protein>
    <recommendedName>
        <fullName evidence="5">GPS domain-containing protein</fullName>
    </recommendedName>
</protein>
<comment type="caution">
    <text evidence="3">The sequence shown here is derived from an EMBL/GenBank/DDBJ whole genome shotgun (WGS) entry which is preliminary data.</text>
</comment>
<keyword evidence="2" id="KW-1133">Transmembrane helix</keyword>
<feature type="compositionally biased region" description="Polar residues" evidence="1">
    <location>
        <begin position="1614"/>
        <end position="1647"/>
    </location>
</feature>
<dbReference type="Proteomes" id="UP000320333">
    <property type="component" value="Unassembled WGS sequence"/>
</dbReference>
<name>A0A507F3W0_9FUNG</name>
<dbReference type="OrthoDB" id="2126022at2759"/>
<keyword evidence="2" id="KW-0472">Membrane</keyword>
<proteinExistence type="predicted"/>
<dbReference type="EMBL" id="QEAP01000298">
    <property type="protein sequence ID" value="TPX70068.1"/>
    <property type="molecule type" value="Genomic_DNA"/>
</dbReference>
<evidence type="ECO:0000256" key="1">
    <source>
        <dbReference type="SAM" id="MobiDB-lite"/>
    </source>
</evidence>
<dbReference type="STRING" id="246404.A0A507F3W0"/>
<feature type="compositionally biased region" description="Acidic residues" evidence="1">
    <location>
        <begin position="1565"/>
        <end position="1574"/>
    </location>
</feature>
<evidence type="ECO:0000256" key="2">
    <source>
        <dbReference type="SAM" id="Phobius"/>
    </source>
</evidence>
<gene>
    <name evidence="3" type="ORF">CcCBS67573_g06673</name>
</gene>
<keyword evidence="2" id="KW-0812">Transmembrane</keyword>